<dbReference type="Pfam" id="PF01112">
    <property type="entry name" value="Asparaginase_2"/>
    <property type="match status" value="1"/>
</dbReference>
<proteinExistence type="inferred from homology"/>
<dbReference type="OrthoDB" id="2262349at2759"/>
<dbReference type="GO" id="GO:0033345">
    <property type="term" value="P:L-asparagine catabolic process via L-aspartate"/>
    <property type="evidence" value="ECO:0007669"/>
    <property type="project" value="TreeGrafter"/>
</dbReference>
<dbReference type="EMBL" id="CACRXK020006077">
    <property type="protein sequence ID" value="CAB4008287.1"/>
    <property type="molecule type" value="Genomic_DNA"/>
</dbReference>
<dbReference type="InterPro" id="IPR000246">
    <property type="entry name" value="Peptidase_T2"/>
</dbReference>
<evidence type="ECO:0000256" key="2">
    <source>
        <dbReference type="ARBA" id="ARBA00010872"/>
    </source>
</evidence>
<dbReference type="PANTHER" id="PTHR10188:SF41">
    <property type="entry name" value="ISOASPARTYL PEPTIDASE_L-ASPARAGINASE"/>
    <property type="match status" value="1"/>
</dbReference>
<comment type="caution">
    <text evidence="7">The sequence shown here is derived from an EMBL/GenBank/DDBJ whole genome shotgun (WGS) entry which is preliminary data.</text>
</comment>
<keyword evidence="5" id="KW-0068">Autocatalytic cleavage</keyword>
<protein>
    <submittedName>
        <fullName evidence="7">Isoaspartyl peptidase L-asparaginase-like</fullName>
    </submittedName>
</protein>
<dbReference type="GO" id="GO:0008798">
    <property type="term" value="F:beta-aspartyl-peptidase activity"/>
    <property type="evidence" value="ECO:0007669"/>
    <property type="project" value="UniProtKB-EC"/>
</dbReference>
<evidence type="ECO:0000256" key="4">
    <source>
        <dbReference type="ARBA" id="ARBA00022801"/>
    </source>
</evidence>
<dbReference type="InterPro" id="IPR029055">
    <property type="entry name" value="Ntn_hydrolases_N"/>
</dbReference>
<comment type="similarity">
    <text evidence="2">Belongs to the Ntn-hydrolase family.</text>
</comment>
<comment type="catalytic activity">
    <reaction evidence="6">
        <text>L-asparagine + H2O = L-aspartate + NH4(+)</text>
        <dbReference type="Rhea" id="RHEA:21016"/>
        <dbReference type="ChEBI" id="CHEBI:15377"/>
        <dbReference type="ChEBI" id="CHEBI:28938"/>
        <dbReference type="ChEBI" id="CHEBI:29991"/>
        <dbReference type="ChEBI" id="CHEBI:58048"/>
        <dbReference type="EC" id="3.5.1.1"/>
    </reaction>
</comment>
<dbReference type="SUPFAM" id="SSF56235">
    <property type="entry name" value="N-terminal nucleophile aminohydrolases (Ntn hydrolases)"/>
    <property type="match status" value="1"/>
</dbReference>
<organism evidence="7 8">
    <name type="scientific">Paramuricea clavata</name>
    <name type="common">Red gorgonian</name>
    <name type="synonym">Violescent sea-whip</name>
    <dbReference type="NCBI Taxonomy" id="317549"/>
    <lineage>
        <taxon>Eukaryota</taxon>
        <taxon>Metazoa</taxon>
        <taxon>Cnidaria</taxon>
        <taxon>Anthozoa</taxon>
        <taxon>Octocorallia</taxon>
        <taxon>Malacalcyonacea</taxon>
        <taxon>Plexauridae</taxon>
        <taxon>Paramuricea</taxon>
    </lineage>
</organism>
<comment type="catalytic activity">
    <reaction evidence="1">
        <text>Cleavage of a beta-linked Asp residue from the N-terminus of a polypeptide.</text>
        <dbReference type="EC" id="3.4.19.5"/>
    </reaction>
</comment>
<evidence type="ECO:0000256" key="1">
    <source>
        <dbReference type="ARBA" id="ARBA00000306"/>
    </source>
</evidence>
<evidence type="ECO:0000313" key="8">
    <source>
        <dbReference type="Proteomes" id="UP001152795"/>
    </source>
</evidence>
<evidence type="ECO:0000256" key="5">
    <source>
        <dbReference type="ARBA" id="ARBA00022813"/>
    </source>
</evidence>
<reference evidence="7" key="1">
    <citation type="submission" date="2020-04" db="EMBL/GenBank/DDBJ databases">
        <authorList>
            <person name="Alioto T."/>
            <person name="Alioto T."/>
            <person name="Gomez Garrido J."/>
        </authorList>
    </citation>
    <scope>NUCLEOTIDE SEQUENCE</scope>
    <source>
        <strain evidence="7">A484AB</strain>
    </source>
</reference>
<keyword evidence="8" id="KW-1185">Reference proteome</keyword>
<keyword evidence="4" id="KW-0378">Hydrolase</keyword>
<evidence type="ECO:0000256" key="3">
    <source>
        <dbReference type="ARBA" id="ARBA00022670"/>
    </source>
</evidence>
<dbReference type="Proteomes" id="UP001152795">
    <property type="component" value="Unassembled WGS sequence"/>
</dbReference>
<keyword evidence="3" id="KW-0645">Protease</keyword>
<dbReference type="Gene3D" id="3.60.20.30">
    <property type="entry name" value="(Glycosyl)asparaginase"/>
    <property type="match status" value="1"/>
</dbReference>
<dbReference type="AlphaFoldDB" id="A0A6S7HUQ9"/>
<evidence type="ECO:0000313" key="7">
    <source>
        <dbReference type="EMBL" id="CAB4008287.1"/>
    </source>
</evidence>
<evidence type="ECO:0000256" key="6">
    <source>
        <dbReference type="ARBA" id="ARBA00049366"/>
    </source>
</evidence>
<dbReference type="GO" id="GO:0005737">
    <property type="term" value="C:cytoplasm"/>
    <property type="evidence" value="ECO:0007669"/>
    <property type="project" value="TreeGrafter"/>
</dbReference>
<dbReference type="PANTHER" id="PTHR10188">
    <property type="entry name" value="L-ASPARAGINASE"/>
    <property type="match status" value="1"/>
</dbReference>
<gene>
    <name evidence="7" type="ORF">PACLA_8A036042</name>
</gene>
<accession>A0A6S7HUQ9</accession>
<dbReference type="GO" id="GO:0006508">
    <property type="term" value="P:proteolysis"/>
    <property type="evidence" value="ECO:0007669"/>
    <property type="project" value="UniProtKB-KW"/>
</dbReference>
<sequence length="244" mass="26208">MIMDGHTLGYGAVTSGRHFRNPISFSKFIMEKADHCVFCGDGALKFAEKEEFPGICDPKELITQNAINRGNVTYKDYPMYVQHHCSGTPVNETQIPETHDTVSAVAMDAEGHLACATSTGGIPGKLKGRIGDAPLIGCGGYANKEGGATTTGHGEALMKITLAREVVYNMENGQNAQESAEKAVKKLGDSIKGSGGVIAIDKNGKFGIDFNTKVMVWASIKDNTLEFGMEKNERGENISETEQL</sequence>
<dbReference type="GO" id="GO:0004067">
    <property type="term" value="F:asparaginase activity"/>
    <property type="evidence" value="ECO:0007669"/>
    <property type="project" value="UniProtKB-EC"/>
</dbReference>
<dbReference type="FunFam" id="3.60.20.30:FF:000001">
    <property type="entry name" value="Isoaspartyl peptidase/L-asparaginase"/>
    <property type="match status" value="1"/>
</dbReference>
<name>A0A6S7HUQ9_PARCT</name>